<gene>
    <name evidence="1" type="ORF">RF55_18943</name>
</gene>
<keyword evidence="2" id="KW-1185">Reference proteome</keyword>
<dbReference type="OrthoDB" id="3200163at2759"/>
<evidence type="ECO:0000313" key="2">
    <source>
        <dbReference type="Proteomes" id="UP000036403"/>
    </source>
</evidence>
<sequence>MRIIKRNVFLGRDIYDIKDIERRALVSLFLTFIEHDFILSQATGDPQNLLRCLRDVSLSQLVSVPVKGLEFAPAFGPSIDGVVIDPGDPEDQDYTLQVDTINTLNNILLRKDVVAKLSRYHSTSLFPPSIVITREIELRDKGK</sequence>
<organism evidence="1 2">
    <name type="scientific">Lasius niger</name>
    <name type="common">Black garden ant</name>
    <dbReference type="NCBI Taxonomy" id="67767"/>
    <lineage>
        <taxon>Eukaryota</taxon>
        <taxon>Metazoa</taxon>
        <taxon>Ecdysozoa</taxon>
        <taxon>Arthropoda</taxon>
        <taxon>Hexapoda</taxon>
        <taxon>Insecta</taxon>
        <taxon>Pterygota</taxon>
        <taxon>Neoptera</taxon>
        <taxon>Endopterygota</taxon>
        <taxon>Hymenoptera</taxon>
        <taxon>Apocrita</taxon>
        <taxon>Aculeata</taxon>
        <taxon>Formicoidea</taxon>
        <taxon>Formicidae</taxon>
        <taxon>Formicinae</taxon>
        <taxon>Lasius</taxon>
        <taxon>Lasius</taxon>
    </lineage>
</organism>
<dbReference type="PaxDb" id="67767-A0A0J7K0L3"/>
<protein>
    <submittedName>
        <fullName evidence="1">Neuroligin-y-linked-like protein</fullName>
    </submittedName>
</protein>
<dbReference type="AlphaFoldDB" id="A0A0J7K0L3"/>
<dbReference type="EMBL" id="LBMM01018200">
    <property type="protein sequence ID" value="KMQ83857.1"/>
    <property type="molecule type" value="Genomic_DNA"/>
</dbReference>
<reference evidence="1 2" key="1">
    <citation type="submission" date="2015-04" db="EMBL/GenBank/DDBJ databases">
        <title>Lasius niger genome sequencing.</title>
        <authorList>
            <person name="Konorov E.A."/>
            <person name="Nikitin M.A."/>
            <person name="Kirill M.V."/>
            <person name="Chang P."/>
        </authorList>
    </citation>
    <scope>NUCLEOTIDE SEQUENCE [LARGE SCALE GENOMIC DNA]</scope>
    <source>
        <tissue evidence="1">Whole</tissue>
    </source>
</reference>
<dbReference type="STRING" id="67767.A0A0J7K0L3"/>
<comment type="caution">
    <text evidence="1">The sequence shown here is derived from an EMBL/GenBank/DDBJ whole genome shotgun (WGS) entry which is preliminary data.</text>
</comment>
<name>A0A0J7K0L3_LASNI</name>
<evidence type="ECO:0000313" key="1">
    <source>
        <dbReference type="EMBL" id="KMQ83857.1"/>
    </source>
</evidence>
<proteinExistence type="predicted"/>
<accession>A0A0J7K0L3</accession>
<dbReference type="Proteomes" id="UP000036403">
    <property type="component" value="Unassembled WGS sequence"/>
</dbReference>